<comment type="cofactor">
    <cofactor evidence="2">
        <name>a divalent metal cation</name>
        <dbReference type="ChEBI" id="CHEBI:60240"/>
    </cofactor>
</comment>
<comment type="similarity">
    <text evidence="3">Belongs to the class II aldolase/RraA-like family.</text>
</comment>
<dbReference type="EMBL" id="QWVS01000048">
    <property type="protein sequence ID" value="RID82421.1"/>
    <property type="molecule type" value="Genomic_DNA"/>
</dbReference>
<gene>
    <name evidence="14" type="ORF">D1953_18245</name>
</gene>
<evidence type="ECO:0000256" key="9">
    <source>
        <dbReference type="ARBA" id="ARBA00029596"/>
    </source>
</evidence>
<evidence type="ECO:0000256" key="5">
    <source>
        <dbReference type="ARBA" id="ARBA00012213"/>
    </source>
</evidence>
<sequence length="227" mass="24871">MSNIGFRVFEDIERPSTELIQGFAGMQAATVGDCMNKMAAIDSSIQRVNKQNLLGPAYTVKVPSGDNLLIFLAIEKAQPGDILVIDGEGCMDRALVGEVLSKWAQSKKLGGFLIDGCIRDYEILSQMKLPIFAKGRTPNGPYRNGPGEINVPVSIGGKVVCPGDIILGDGDGVIVIKPEEAKELQQKVLELQNREEAILEKIEKGKGLDLNWVYEKLNQEHCEFIKK</sequence>
<dbReference type="PANTHER" id="PTHR33254">
    <property type="entry name" value="4-HYDROXY-4-METHYL-2-OXOGLUTARATE ALDOLASE 3-RELATED"/>
    <property type="match status" value="1"/>
</dbReference>
<feature type="binding site" evidence="13">
    <location>
        <begin position="97"/>
        <end position="100"/>
    </location>
    <ligand>
        <name>substrate</name>
    </ligand>
</feature>
<dbReference type="Gene3D" id="3.50.30.40">
    <property type="entry name" value="Ribonuclease E inhibitor RraA/RraA-like"/>
    <property type="match status" value="1"/>
</dbReference>
<keyword evidence="13" id="KW-0460">Magnesium</keyword>
<comment type="function">
    <text evidence="8">Catalyzes the aldol cleavage of 4-hydroxy-4-methyl-2-oxoglutarate (HMG) into 2 molecules of pyruvate. Also contains a secondary oxaloacetate (OAA) decarboxylase activity due to the common pyruvate enolate transition state formed following C-C bond cleavage in the retro-aldol and decarboxylation reactions.</text>
</comment>
<keyword evidence="15" id="KW-1185">Reference proteome</keyword>
<organism evidence="14 15">
    <name type="scientific">Peribacillus asahii</name>
    <dbReference type="NCBI Taxonomy" id="228899"/>
    <lineage>
        <taxon>Bacteria</taxon>
        <taxon>Bacillati</taxon>
        <taxon>Bacillota</taxon>
        <taxon>Bacilli</taxon>
        <taxon>Bacillales</taxon>
        <taxon>Bacillaceae</taxon>
        <taxon>Peribacillus</taxon>
    </lineage>
</organism>
<keyword evidence="13" id="KW-0479">Metal-binding</keyword>
<evidence type="ECO:0000256" key="1">
    <source>
        <dbReference type="ARBA" id="ARBA00001342"/>
    </source>
</evidence>
<feature type="binding site" evidence="13">
    <location>
        <position position="119"/>
    </location>
    <ligand>
        <name>substrate</name>
    </ligand>
</feature>
<evidence type="ECO:0000256" key="12">
    <source>
        <dbReference type="ARBA" id="ARBA00047973"/>
    </source>
</evidence>
<evidence type="ECO:0000256" key="8">
    <source>
        <dbReference type="ARBA" id="ARBA00025046"/>
    </source>
</evidence>
<evidence type="ECO:0000313" key="15">
    <source>
        <dbReference type="Proteomes" id="UP000266016"/>
    </source>
</evidence>
<comment type="catalytic activity">
    <reaction evidence="12">
        <text>oxaloacetate + H(+) = pyruvate + CO2</text>
        <dbReference type="Rhea" id="RHEA:15641"/>
        <dbReference type="ChEBI" id="CHEBI:15361"/>
        <dbReference type="ChEBI" id="CHEBI:15378"/>
        <dbReference type="ChEBI" id="CHEBI:16452"/>
        <dbReference type="ChEBI" id="CHEBI:16526"/>
        <dbReference type="EC" id="4.1.1.112"/>
    </reaction>
</comment>
<dbReference type="CDD" id="cd16841">
    <property type="entry name" value="RraA_family"/>
    <property type="match status" value="1"/>
</dbReference>
<feature type="binding site" evidence="13">
    <location>
        <position position="120"/>
    </location>
    <ligand>
        <name>Mg(2+)</name>
        <dbReference type="ChEBI" id="CHEBI:18420"/>
    </ligand>
</feature>
<evidence type="ECO:0000313" key="14">
    <source>
        <dbReference type="EMBL" id="RID82421.1"/>
    </source>
</evidence>
<comment type="caution">
    <text evidence="14">The sequence shown here is derived from an EMBL/GenBank/DDBJ whole genome shotgun (WGS) entry which is preliminary data.</text>
</comment>
<accession>A0A398AY06</accession>
<dbReference type="GO" id="GO:0008948">
    <property type="term" value="F:oxaloacetate decarboxylase activity"/>
    <property type="evidence" value="ECO:0007669"/>
    <property type="project" value="UniProtKB-EC"/>
</dbReference>
<dbReference type="InterPro" id="IPR036704">
    <property type="entry name" value="RraA/RraA-like_sf"/>
</dbReference>
<dbReference type="PANTHER" id="PTHR33254:SF4">
    <property type="entry name" value="4-HYDROXY-4-METHYL-2-OXOGLUTARATE ALDOLASE 3-RELATED"/>
    <property type="match status" value="1"/>
</dbReference>
<evidence type="ECO:0000256" key="4">
    <source>
        <dbReference type="ARBA" id="ARBA00011233"/>
    </source>
</evidence>
<evidence type="ECO:0000256" key="3">
    <source>
        <dbReference type="ARBA" id="ARBA00008621"/>
    </source>
</evidence>
<comment type="cofactor">
    <cofactor evidence="13">
        <name>Mg(2+)</name>
        <dbReference type="ChEBI" id="CHEBI:18420"/>
    </cofactor>
</comment>
<dbReference type="RefSeq" id="WP_119118584.1">
    <property type="nucleotide sequence ID" value="NZ_QWVS01000048.1"/>
</dbReference>
<evidence type="ECO:0000256" key="11">
    <source>
        <dbReference type="ARBA" id="ARBA00032305"/>
    </source>
</evidence>
<dbReference type="GO" id="GO:0046872">
    <property type="term" value="F:metal ion binding"/>
    <property type="evidence" value="ECO:0007669"/>
    <property type="project" value="UniProtKB-KW"/>
</dbReference>
<evidence type="ECO:0000256" key="10">
    <source>
        <dbReference type="ARBA" id="ARBA00030169"/>
    </source>
</evidence>
<reference evidence="14 15" key="1">
    <citation type="submission" date="2018-08" db="EMBL/GenBank/DDBJ databases">
        <title>Bacillus jemisoniae sp. nov., Bacillus chryseoplanitiae sp. nov., Bacillus resnikiae sp. nov., and Bacillus frankliniae sp. nov., isolated from Viking spacecraft and associated surfaces.</title>
        <authorList>
            <person name="Seuylemezian A."/>
            <person name="Vaishampayan P."/>
        </authorList>
    </citation>
    <scope>NUCLEOTIDE SEQUENCE [LARGE SCALE GENOMIC DNA]</scope>
    <source>
        <strain evidence="14 15">MA001</strain>
    </source>
</reference>
<dbReference type="EC" id="4.1.1.112" evidence="6"/>
<dbReference type="AlphaFoldDB" id="A0A398AY06"/>
<protein>
    <recommendedName>
        <fullName evidence="7">Putative 4-hydroxy-4-methyl-2-oxoglutarate aldolase</fullName>
        <ecNumber evidence="6">4.1.1.112</ecNumber>
        <ecNumber evidence="5">4.1.3.17</ecNumber>
    </recommendedName>
    <alternativeName>
        <fullName evidence="11">Oxaloacetate decarboxylase</fullName>
    </alternativeName>
    <alternativeName>
        <fullName evidence="9">Regulator of ribonuclease activity homolog</fullName>
    </alternativeName>
    <alternativeName>
        <fullName evidence="10">RraA-like protein</fullName>
    </alternativeName>
</protein>
<dbReference type="GO" id="GO:0047443">
    <property type="term" value="F:4-hydroxy-4-methyl-2-oxoglutarate aldolase activity"/>
    <property type="evidence" value="ECO:0007669"/>
    <property type="project" value="UniProtKB-EC"/>
</dbReference>
<dbReference type="SUPFAM" id="SSF89562">
    <property type="entry name" value="RraA-like"/>
    <property type="match status" value="1"/>
</dbReference>
<name>A0A398AY06_9BACI</name>
<dbReference type="Pfam" id="PF03737">
    <property type="entry name" value="RraA-like"/>
    <property type="match status" value="1"/>
</dbReference>
<evidence type="ECO:0000256" key="2">
    <source>
        <dbReference type="ARBA" id="ARBA00001968"/>
    </source>
</evidence>
<comment type="subunit">
    <text evidence="4">Homotrimer.</text>
</comment>
<dbReference type="EC" id="4.1.3.17" evidence="5"/>
<dbReference type="InterPro" id="IPR005493">
    <property type="entry name" value="RraA/RraA-like"/>
</dbReference>
<comment type="catalytic activity">
    <reaction evidence="1">
        <text>4-hydroxy-4-methyl-2-oxoglutarate = 2 pyruvate</text>
        <dbReference type="Rhea" id="RHEA:22748"/>
        <dbReference type="ChEBI" id="CHEBI:15361"/>
        <dbReference type="ChEBI" id="CHEBI:58276"/>
        <dbReference type="EC" id="4.1.3.17"/>
    </reaction>
</comment>
<evidence type="ECO:0000256" key="13">
    <source>
        <dbReference type="PIRSR" id="PIRSR605493-1"/>
    </source>
</evidence>
<evidence type="ECO:0000256" key="7">
    <source>
        <dbReference type="ARBA" id="ARBA00016549"/>
    </source>
</evidence>
<evidence type="ECO:0000256" key="6">
    <source>
        <dbReference type="ARBA" id="ARBA00012947"/>
    </source>
</evidence>
<dbReference type="Proteomes" id="UP000266016">
    <property type="component" value="Unassembled WGS sequence"/>
</dbReference>
<dbReference type="NCBIfam" id="NF004850">
    <property type="entry name" value="PRK06201.1"/>
    <property type="match status" value="1"/>
</dbReference>
<proteinExistence type="inferred from homology"/>